<accession>A0ABT5B0X6</accession>
<dbReference type="Gene3D" id="3.40.50.720">
    <property type="entry name" value="NAD(P)-binding Rossmann-like Domain"/>
    <property type="match status" value="1"/>
</dbReference>
<dbReference type="Pfam" id="PF00550">
    <property type="entry name" value="PP-binding"/>
    <property type="match status" value="2"/>
</dbReference>
<dbReference type="Pfam" id="PF16197">
    <property type="entry name" value="KAsynt_C_assoc"/>
    <property type="match status" value="1"/>
</dbReference>
<evidence type="ECO:0000256" key="2">
    <source>
        <dbReference type="ARBA" id="ARBA00022553"/>
    </source>
</evidence>
<feature type="active site" description="Proton donor; for dehydratase activity" evidence="4">
    <location>
        <position position="1603"/>
    </location>
</feature>
<evidence type="ECO:0000256" key="1">
    <source>
        <dbReference type="ARBA" id="ARBA00022450"/>
    </source>
</evidence>
<keyword evidence="1" id="KW-0596">Phosphopantetheine</keyword>
<evidence type="ECO:0000313" key="10">
    <source>
        <dbReference type="Proteomes" id="UP001217838"/>
    </source>
</evidence>
<dbReference type="SMART" id="SM00827">
    <property type="entry name" value="PKS_AT"/>
    <property type="match status" value="2"/>
</dbReference>
<dbReference type="SUPFAM" id="SSF47336">
    <property type="entry name" value="ACP-like"/>
    <property type="match status" value="2"/>
</dbReference>
<organism evidence="9 10">
    <name type="scientific">Nannocystis radixulma</name>
    <dbReference type="NCBI Taxonomy" id="2995305"/>
    <lineage>
        <taxon>Bacteria</taxon>
        <taxon>Pseudomonadati</taxon>
        <taxon>Myxococcota</taxon>
        <taxon>Polyangia</taxon>
        <taxon>Nannocystales</taxon>
        <taxon>Nannocystaceae</taxon>
        <taxon>Nannocystis</taxon>
    </lineage>
</organism>
<dbReference type="PROSITE" id="PS52004">
    <property type="entry name" value="KS3_2"/>
    <property type="match status" value="1"/>
</dbReference>
<evidence type="ECO:0000259" key="7">
    <source>
        <dbReference type="PROSITE" id="PS52004"/>
    </source>
</evidence>
<dbReference type="InterPro" id="IPR014043">
    <property type="entry name" value="Acyl_transferase_dom"/>
</dbReference>
<dbReference type="InterPro" id="IPR050091">
    <property type="entry name" value="PKS_NRPS_Biosynth_Enz"/>
</dbReference>
<feature type="region of interest" description="Disordered" evidence="5">
    <location>
        <begin position="2244"/>
        <end position="2263"/>
    </location>
</feature>
<gene>
    <name evidence="9" type="ORF">POL58_08410</name>
</gene>
<dbReference type="InterPro" id="IPR049552">
    <property type="entry name" value="PKS_DH_N"/>
</dbReference>
<dbReference type="SUPFAM" id="SSF52151">
    <property type="entry name" value="FabD/lysophospholipase-like"/>
    <property type="match status" value="2"/>
</dbReference>
<dbReference type="SUPFAM" id="SSF51735">
    <property type="entry name" value="NAD(P)-binding Rossmann-fold domains"/>
    <property type="match status" value="2"/>
</dbReference>
<evidence type="ECO:0000256" key="5">
    <source>
        <dbReference type="SAM" id="MobiDB-lite"/>
    </source>
</evidence>
<dbReference type="Gene3D" id="3.30.70.3290">
    <property type="match status" value="1"/>
</dbReference>
<dbReference type="InterPro" id="IPR013968">
    <property type="entry name" value="PKS_KR"/>
</dbReference>
<feature type="domain" description="Carrier" evidence="6">
    <location>
        <begin position="4"/>
        <end position="78"/>
    </location>
</feature>
<dbReference type="Pfam" id="PF21089">
    <property type="entry name" value="PKS_DH_N"/>
    <property type="match status" value="1"/>
</dbReference>
<dbReference type="Pfam" id="PF00109">
    <property type="entry name" value="ketoacyl-synt"/>
    <property type="match status" value="1"/>
</dbReference>
<sequence length="2285" mass="242765">MGAERITLWVCDWLARTLQIDRATIDPRRRLFDLGLGSLQGVALAAELAAMLARPVSPTLLWEHPTIAELAAHLAGAAAPRPVAAPSTPTQREPVAIVGMACRFPRAPDLAAFWRLVADCVDATDTVPADRWDVAQWTDPDPHAPGKSVTARGAFLADVRGFEPLFFGISPREADELDPQQRLALELTWEALEHAGIPPRGLAGSRTGVYLGSMWHDWADLTHAHVAGMSSHRATGTANNLIANRVSYAFGLRGPSMVIDTACSSALVAIHLGCQALAFGDAELVIAGAVNLLLAPESSVFCSKFGGLAPDGRCKAFDAAADGFARGEGGGVVVLKPLSRALADGDRIHAIVRGTAVNNDGASQGLTAPNPRAQEEVLRTALARADVDPTAVHYVEAHGTGTLLGDPIEAAALGAVLGAGRPDEHPLAIGSVKTNIGHTEGAAGIAGLIKIVLAMRHRAVPPSLHLRTPNPHIPFAALHLRVPTAREPWPAPLDAPALAGVSAFGWGGTNAHLVLETAPPPPRWLGVAADDADQLAAQLRQLLQRLETAELEDIAGDHGSATTWEPLAAIPAPDASIDAHRFRAAFVARSTDELRTQLTATLQNPSRLNRGASLQPRRLVFVCSPLGSQWLGMARTLLADEPVFRAAIARCDRVLAPLLSRSIRDDLAGAWQRVDDVVRVQPLLFAVQVGLAELFAAWGFVPHAVVGHSAGEIAAAHIAGALTLEDAARVVHHYARVQQASAGAGAMAVVALGRSALESWLAPHAGRVVVGAHNSASSTVITGEAAAVAELTNALQLAGVACSPIRTDVAGHSPLVAPGLADLARALTDLEPSPPRIPLHSTVTGERMDGLVGGAYWAANLGQPVRFDAAIRGLLGSDTDVVELGPHPVVTHAIQQLAEELGVLPRVLPTLRRGADERQSLFGARSALFIPCLEQRNAPIAALEPSPPPQLVVLSARSAAALDQSRTALADRLATHPIDPAALSATTLLRRSHLEHRLTIVGNSRRALADALRRASLPPPTGPRPRLVFVFPGQGSQWLGMGRALVTTQPAFRERFDACARALAPHIDRPLHAELAEETADRLDRSDVVQPLLWAFGVALAALWRDLGVVPDAVVGHSMGEVAAACVAGALSLDDSARIIALRSRIARALADGRGAMAVVELSLADAEQAVADVFPRIVVGVHNGPRACVLSGEPGPLADVLVRLEARGVFCRRVRVDYASHGPQMAALAGPLHDALAGIAPRPGDVPMFSTLTAAWESGAGLDPAYWVANIRERVRFADAVTTLLRSDPDAPTALWDGQPRVFLEVSPHPVLLAAIRDALPSGHLALGTLRRDEDERACLLEAVGALHVAGLDLDLARLHPDPAPPIALPPVAWQRTSHWFSATPTRPVQPAGHPLLGPAFTTPALPGAHVFSATLSADLLPYLADHRVGDAVVVPGAAWLDLVLAAAAEIDSPARTLADVRFDAALMLPDSGAAPVQVVLAAEGDDLRFTCHGRAAASWTVHATGLLRSDVSIRTGPNRHVESDMSVSPFPQGHAANDMSRSPSRPADHVYTDLAARGLVYGPRCRPIRELTLTPDCVTTRLARPADSDVPGTLLHPVLLDGAMHSLVALLADPDDPRPYVPAALHRLQLHRQPGDHATAVARLVARAGDRVTGDIELRDHDGNLLVTLEGLELQRLAGARVRHADLLVPTWRELPPVTPGTSAPRRWLLVADRHALADDLQRHLETTGARVDRHRPGAPLLGGPWDDVLHLAGLAPPIHDDDSGDDVLRRAVDLTAEALDLAQQLLRRPDRDRPRLWLLTRGAQRVGPADPPPDPLQAPLWGLGLTLTYEHPELRCVRLDLPADDAQLAATLPTVLAELRHPSGDDQLTLRGARRLGARLSPGTAVDATAPDFTGGPVLVTGGLGGLGLALAEWLVVHGAHHLILLGRSGATTDEQARTIARLGARARLDVHRLDVADEAALAELLISLDAPLVAVFHAAGVLDDGVLLDQNRERLRRVMASKIAGAWNLHRLTRRHPLRQFVLYGSVASLIGSPGQSNYAAANAFLDALAEHRHARGLPALTIHWGALADVGLAARDVRRGDRLAARGMLPLSLARAHAHLARLLVDPAHPRIGVAPFDPRQWLEFHPALAASPLLAELRPPDRPATHDDLRRDLAHLSLADRTARLEQFVRDQVLRVLRVDVARVHRRVDLLSLGLDSLTGLELRNRLEAGLGLALPATLAWTYPRLDVLAAHLAQRFGDDERPTPPPAAPGPLAVDDDALDQLSDDELMRALAAELNRT</sequence>
<dbReference type="EMBL" id="JAQNDN010000002">
    <property type="protein sequence ID" value="MDC0667756.1"/>
    <property type="molecule type" value="Genomic_DNA"/>
</dbReference>
<dbReference type="InterPro" id="IPR020841">
    <property type="entry name" value="PKS_Beta-ketoAc_synthase_dom"/>
</dbReference>
<dbReference type="InterPro" id="IPR001227">
    <property type="entry name" value="Ac_transferase_dom_sf"/>
</dbReference>
<dbReference type="SUPFAM" id="SSF53901">
    <property type="entry name" value="Thiolase-like"/>
    <property type="match status" value="1"/>
</dbReference>
<dbReference type="InterPro" id="IPR009081">
    <property type="entry name" value="PP-bd_ACP"/>
</dbReference>
<dbReference type="SMART" id="SM00822">
    <property type="entry name" value="PKS_KR"/>
    <property type="match status" value="1"/>
</dbReference>
<evidence type="ECO:0000256" key="3">
    <source>
        <dbReference type="ARBA" id="ARBA00022679"/>
    </source>
</evidence>
<feature type="region of interest" description="C-terminal hotdog fold" evidence="4">
    <location>
        <begin position="1542"/>
        <end position="1685"/>
    </location>
</feature>
<dbReference type="Gene3D" id="3.10.129.110">
    <property type="entry name" value="Polyketide synthase dehydratase"/>
    <property type="match status" value="1"/>
</dbReference>
<dbReference type="InterPro" id="IPR020806">
    <property type="entry name" value="PKS_PP-bd"/>
</dbReference>
<feature type="domain" description="Ketosynthase family 3 (KS3)" evidence="7">
    <location>
        <begin position="92"/>
        <end position="517"/>
    </location>
</feature>
<keyword evidence="10" id="KW-1185">Reference proteome</keyword>
<dbReference type="InterPro" id="IPR016039">
    <property type="entry name" value="Thiolase-like"/>
</dbReference>
<dbReference type="RefSeq" id="WP_271996097.1">
    <property type="nucleotide sequence ID" value="NZ_JAQNDN010000002.1"/>
</dbReference>
<dbReference type="InterPro" id="IPR016035">
    <property type="entry name" value="Acyl_Trfase/lysoPLipase"/>
</dbReference>
<dbReference type="Pfam" id="PF22621">
    <property type="entry name" value="CurL-like_PKS_C"/>
    <property type="match status" value="1"/>
</dbReference>
<dbReference type="InterPro" id="IPR016036">
    <property type="entry name" value="Malonyl_transacylase_ACP-bd"/>
</dbReference>
<evidence type="ECO:0000313" key="9">
    <source>
        <dbReference type="EMBL" id="MDC0667756.1"/>
    </source>
</evidence>
<dbReference type="CDD" id="cd08955">
    <property type="entry name" value="KR_2_FAS_SDR_x"/>
    <property type="match status" value="1"/>
</dbReference>
<dbReference type="Pfam" id="PF08659">
    <property type="entry name" value="KR"/>
    <property type="match status" value="1"/>
</dbReference>
<dbReference type="PANTHER" id="PTHR43775">
    <property type="entry name" value="FATTY ACID SYNTHASE"/>
    <property type="match status" value="1"/>
</dbReference>
<evidence type="ECO:0000259" key="8">
    <source>
        <dbReference type="PROSITE" id="PS52019"/>
    </source>
</evidence>
<dbReference type="PROSITE" id="PS00012">
    <property type="entry name" value="PHOSPHOPANTETHEINE"/>
    <property type="match status" value="1"/>
</dbReference>
<dbReference type="InterPro" id="IPR006162">
    <property type="entry name" value="Ppantetheine_attach_site"/>
</dbReference>
<dbReference type="SMART" id="SM00826">
    <property type="entry name" value="PKS_DH"/>
    <property type="match status" value="1"/>
</dbReference>
<dbReference type="InterPro" id="IPR014031">
    <property type="entry name" value="Ketoacyl_synth_C"/>
</dbReference>
<reference evidence="9 10" key="1">
    <citation type="submission" date="2022-11" db="EMBL/GenBank/DDBJ databases">
        <title>Minimal conservation of predation-associated metabolite biosynthetic gene clusters underscores biosynthetic potential of Myxococcota including descriptions for ten novel species: Archangium lansinium sp. nov., Myxococcus landrumus sp. nov., Nannocystis bai.</title>
        <authorList>
            <person name="Ahearne A."/>
            <person name="Stevens C."/>
            <person name="Dowd S."/>
        </authorList>
    </citation>
    <scope>NUCLEOTIDE SEQUENCE [LARGE SCALE GENOMIC DNA]</scope>
    <source>
        <strain evidence="9 10">NCELM</strain>
    </source>
</reference>
<dbReference type="Gene3D" id="3.40.47.10">
    <property type="match status" value="1"/>
</dbReference>
<protein>
    <submittedName>
        <fullName evidence="9">SDR family NAD(P)-dependent oxidoreductase</fullName>
    </submittedName>
</protein>
<dbReference type="PROSITE" id="PS50075">
    <property type="entry name" value="CARRIER"/>
    <property type="match status" value="2"/>
</dbReference>
<keyword evidence="2" id="KW-0597">Phosphoprotein</keyword>
<dbReference type="Gene3D" id="1.10.1200.10">
    <property type="entry name" value="ACP-like"/>
    <property type="match status" value="2"/>
</dbReference>
<dbReference type="InterPro" id="IPR042104">
    <property type="entry name" value="PKS_dehydratase_sf"/>
</dbReference>
<dbReference type="SUPFAM" id="SSF55048">
    <property type="entry name" value="Probable ACP-binding domain of malonyl-CoA ACP transacylase"/>
    <property type="match status" value="2"/>
</dbReference>
<feature type="region of interest" description="Disordered" evidence="5">
    <location>
        <begin position="1522"/>
        <end position="1548"/>
    </location>
</feature>
<dbReference type="SMART" id="SM00825">
    <property type="entry name" value="PKS_KS"/>
    <property type="match status" value="1"/>
</dbReference>
<dbReference type="PROSITE" id="PS00606">
    <property type="entry name" value="KS3_1"/>
    <property type="match status" value="1"/>
</dbReference>
<proteinExistence type="predicted"/>
<dbReference type="CDD" id="cd00833">
    <property type="entry name" value="PKS"/>
    <property type="match status" value="1"/>
</dbReference>
<evidence type="ECO:0000259" key="6">
    <source>
        <dbReference type="PROSITE" id="PS50075"/>
    </source>
</evidence>
<dbReference type="Pfam" id="PF00698">
    <property type="entry name" value="Acyl_transf_1"/>
    <property type="match status" value="2"/>
</dbReference>
<dbReference type="Pfam" id="PF02801">
    <property type="entry name" value="Ketoacyl-synt_C"/>
    <property type="match status" value="1"/>
</dbReference>
<dbReference type="Proteomes" id="UP001217838">
    <property type="component" value="Unassembled WGS sequence"/>
</dbReference>
<dbReference type="InterPro" id="IPR020807">
    <property type="entry name" value="PKS_DH"/>
</dbReference>
<feature type="domain" description="Carrier" evidence="6">
    <location>
        <begin position="2166"/>
        <end position="2243"/>
    </location>
</feature>
<dbReference type="PROSITE" id="PS52019">
    <property type="entry name" value="PKS_MFAS_DH"/>
    <property type="match status" value="1"/>
</dbReference>
<dbReference type="PANTHER" id="PTHR43775:SF37">
    <property type="entry name" value="SI:DKEY-61P9.11"/>
    <property type="match status" value="1"/>
</dbReference>
<dbReference type="InterPro" id="IPR018201">
    <property type="entry name" value="Ketoacyl_synth_AS"/>
</dbReference>
<dbReference type="SMART" id="SM00823">
    <property type="entry name" value="PKS_PP"/>
    <property type="match status" value="2"/>
</dbReference>
<dbReference type="InterPro" id="IPR036291">
    <property type="entry name" value="NAD(P)-bd_dom_sf"/>
</dbReference>
<dbReference type="InterPro" id="IPR014030">
    <property type="entry name" value="Ketoacyl_synth_N"/>
</dbReference>
<dbReference type="InterPro" id="IPR057326">
    <property type="entry name" value="KR_dom"/>
</dbReference>
<dbReference type="InterPro" id="IPR049551">
    <property type="entry name" value="PKS_DH_C"/>
</dbReference>
<dbReference type="InterPro" id="IPR049900">
    <property type="entry name" value="PKS_mFAS_DH"/>
</dbReference>
<name>A0ABT5B0X6_9BACT</name>
<feature type="active site" description="Proton acceptor; for dehydratase activity" evidence="4">
    <location>
        <position position="1428"/>
    </location>
</feature>
<feature type="region of interest" description="N-terminal hotdog fold" evidence="4">
    <location>
        <begin position="1395"/>
        <end position="1516"/>
    </location>
</feature>
<dbReference type="SMART" id="SM01294">
    <property type="entry name" value="PKS_PP_betabranch"/>
    <property type="match status" value="2"/>
</dbReference>
<dbReference type="Gene3D" id="3.40.366.10">
    <property type="entry name" value="Malonyl-Coenzyme A Acyl Carrier Protein, domain 2"/>
    <property type="match status" value="2"/>
</dbReference>
<dbReference type="InterPro" id="IPR036736">
    <property type="entry name" value="ACP-like_sf"/>
</dbReference>
<keyword evidence="3" id="KW-0808">Transferase</keyword>
<evidence type="ECO:0000256" key="4">
    <source>
        <dbReference type="PROSITE-ProRule" id="PRU01363"/>
    </source>
</evidence>
<feature type="domain" description="PKS/mFAS DH" evidence="8">
    <location>
        <begin position="1395"/>
        <end position="1685"/>
    </location>
</feature>
<comment type="caution">
    <text evidence="9">The sequence shown here is derived from an EMBL/GenBank/DDBJ whole genome shotgun (WGS) entry which is preliminary data.</text>
</comment>
<dbReference type="Pfam" id="PF14765">
    <property type="entry name" value="PS-DH"/>
    <property type="match status" value="1"/>
</dbReference>
<dbReference type="InterPro" id="IPR032821">
    <property type="entry name" value="PKS_assoc"/>
</dbReference>